<dbReference type="Pfam" id="PF01551">
    <property type="entry name" value="Peptidase_M23"/>
    <property type="match status" value="1"/>
</dbReference>
<dbReference type="Proteomes" id="UP000698963">
    <property type="component" value="Unassembled WGS sequence"/>
</dbReference>
<keyword evidence="2" id="KW-0812">Transmembrane</keyword>
<dbReference type="RefSeq" id="WP_304123680.1">
    <property type="nucleotide sequence ID" value="NZ_DYZA01000228.1"/>
</dbReference>
<comment type="caution">
    <text evidence="4">The sequence shown here is derived from an EMBL/GenBank/DDBJ whole genome shotgun (WGS) entry which is preliminary data.</text>
</comment>
<sequence>MLKRQSIYRSSSRRSSGLSVIAMLVILALAGAGAYFLLRDMSGPSVTISPEIKGRVGLSQNMELDMADKSGVQSVTVTVKRGEQSMTVLQQTFATLEQQRKVSFNLKETRLPEGAFELEIRVVDGSYAGFGRGNATTLNLPLVLDSQPPRIAVRTGPPAVYRGGSGLIVYTVSEDVEQTGVRVGKLFFPGYKQASGAYACLFPFPISISTGDYLPEIMARDLAGNVTSSRLLVRALNRNYRSDTLNIPDSFLNFKASELAELCPEMSTPLEQYLCSNNKVRIGNDARLIEVGSDPANNSPNFLWSGAFRRLPRSAVKANFGDFRTYVDGNRQKIDEQTHMGLDLASVAHAEVPAAQAGRVVWVDYLGIHGNMILIEHGMGLMTQYSHLSEYAVQVGDRVEAGQTIGRTGTSGLAGGDHLHFGVLVGGVPVQPLEWLDPTWVKNNITSRLNISL</sequence>
<organism evidence="4 5">
    <name type="scientific">Mailhella massiliensis</name>
    <dbReference type="NCBI Taxonomy" id="1903261"/>
    <lineage>
        <taxon>Bacteria</taxon>
        <taxon>Pseudomonadati</taxon>
        <taxon>Thermodesulfobacteriota</taxon>
        <taxon>Desulfovibrionia</taxon>
        <taxon>Desulfovibrionales</taxon>
        <taxon>Desulfovibrionaceae</taxon>
        <taxon>Mailhella</taxon>
    </lineage>
</organism>
<dbReference type="SUPFAM" id="SSF51261">
    <property type="entry name" value="Duplicated hybrid motif"/>
    <property type="match status" value="1"/>
</dbReference>
<evidence type="ECO:0000313" key="5">
    <source>
        <dbReference type="Proteomes" id="UP000698963"/>
    </source>
</evidence>
<evidence type="ECO:0000259" key="3">
    <source>
        <dbReference type="Pfam" id="PF01551"/>
    </source>
</evidence>
<dbReference type="InterPro" id="IPR050570">
    <property type="entry name" value="Cell_wall_metabolism_enzyme"/>
</dbReference>
<keyword evidence="2" id="KW-0472">Membrane</keyword>
<feature type="domain" description="M23ase beta-sheet core" evidence="3">
    <location>
        <begin position="338"/>
        <end position="432"/>
    </location>
</feature>
<dbReference type="Gene3D" id="2.70.70.10">
    <property type="entry name" value="Glucose Permease (Domain IIA)"/>
    <property type="match status" value="1"/>
</dbReference>
<keyword evidence="2" id="KW-1133">Transmembrane helix</keyword>
<dbReference type="InterPro" id="IPR016047">
    <property type="entry name" value="M23ase_b-sheet_dom"/>
</dbReference>
<evidence type="ECO:0000313" key="4">
    <source>
        <dbReference type="EMBL" id="HJD98166.1"/>
    </source>
</evidence>
<accession>A0A921DSI1</accession>
<feature type="transmembrane region" description="Helical" evidence="2">
    <location>
        <begin position="20"/>
        <end position="38"/>
    </location>
</feature>
<dbReference type="AlphaFoldDB" id="A0A921DSI1"/>
<dbReference type="PANTHER" id="PTHR21666">
    <property type="entry name" value="PEPTIDASE-RELATED"/>
    <property type="match status" value="1"/>
</dbReference>
<protein>
    <submittedName>
        <fullName evidence="4">M23 family metallopeptidase</fullName>
    </submittedName>
</protein>
<gene>
    <name evidence="4" type="ORF">K8W16_11040</name>
</gene>
<keyword evidence="1" id="KW-0732">Signal</keyword>
<reference evidence="4" key="1">
    <citation type="journal article" date="2021" name="PeerJ">
        <title>Extensive microbial diversity within the chicken gut microbiome revealed by metagenomics and culture.</title>
        <authorList>
            <person name="Gilroy R."/>
            <person name="Ravi A."/>
            <person name="Getino M."/>
            <person name="Pursley I."/>
            <person name="Horton D.L."/>
            <person name="Alikhan N.F."/>
            <person name="Baker D."/>
            <person name="Gharbi K."/>
            <person name="Hall N."/>
            <person name="Watson M."/>
            <person name="Adriaenssens E.M."/>
            <person name="Foster-Nyarko E."/>
            <person name="Jarju S."/>
            <person name="Secka A."/>
            <person name="Antonio M."/>
            <person name="Oren A."/>
            <person name="Chaudhuri R.R."/>
            <person name="La Ragione R."/>
            <person name="Hildebrand F."/>
            <person name="Pallen M.J."/>
        </authorList>
    </citation>
    <scope>NUCLEOTIDE SEQUENCE</scope>
    <source>
        <strain evidence="4">ChiGjej2B2-19336</strain>
    </source>
</reference>
<proteinExistence type="predicted"/>
<reference evidence="4" key="2">
    <citation type="submission" date="2021-09" db="EMBL/GenBank/DDBJ databases">
        <authorList>
            <person name="Gilroy R."/>
        </authorList>
    </citation>
    <scope>NUCLEOTIDE SEQUENCE</scope>
    <source>
        <strain evidence="4">ChiGjej2B2-19336</strain>
    </source>
</reference>
<dbReference type="GO" id="GO:0004222">
    <property type="term" value="F:metalloendopeptidase activity"/>
    <property type="evidence" value="ECO:0007669"/>
    <property type="project" value="TreeGrafter"/>
</dbReference>
<dbReference type="PANTHER" id="PTHR21666:SF289">
    <property type="entry name" value="L-ALA--D-GLU ENDOPEPTIDASE"/>
    <property type="match status" value="1"/>
</dbReference>
<evidence type="ECO:0000256" key="1">
    <source>
        <dbReference type="ARBA" id="ARBA00022729"/>
    </source>
</evidence>
<name>A0A921DSI1_9BACT</name>
<evidence type="ECO:0000256" key="2">
    <source>
        <dbReference type="SAM" id="Phobius"/>
    </source>
</evidence>
<dbReference type="InterPro" id="IPR011055">
    <property type="entry name" value="Dup_hybrid_motif"/>
</dbReference>
<dbReference type="CDD" id="cd12797">
    <property type="entry name" value="M23_peptidase"/>
    <property type="match status" value="1"/>
</dbReference>
<dbReference type="EMBL" id="DYZA01000228">
    <property type="protein sequence ID" value="HJD98166.1"/>
    <property type="molecule type" value="Genomic_DNA"/>
</dbReference>